<reference evidence="4" key="3">
    <citation type="submission" date="2025-04" db="UniProtKB">
        <authorList>
            <consortium name="RefSeq"/>
        </authorList>
    </citation>
    <scope>IDENTIFICATION</scope>
    <source>
        <strain evidence="4">CBS 781.70</strain>
    </source>
</reference>
<dbReference type="Proteomes" id="UP000504638">
    <property type="component" value="Unplaced"/>
</dbReference>
<dbReference type="Pfam" id="PF07969">
    <property type="entry name" value="Amidohydro_3"/>
    <property type="match status" value="1"/>
</dbReference>
<dbReference type="InterPro" id="IPR011059">
    <property type="entry name" value="Metal-dep_hydrolase_composite"/>
</dbReference>
<feature type="domain" description="Amidohydrolase 3" evidence="1">
    <location>
        <begin position="63"/>
        <end position="550"/>
    </location>
</feature>
<dbReference type="Gene3D" id="3.20.20.140">
    <property type="entry name" value="Metal-dependent hydrolases"/>
    <property type="match status" value="1"/>
</dbReference>
<keyword evidence="2" id="KW-0378">Hydrolase</keyword>
<protein>
    <submittedName>
        <fullName evidence="2 4">Amidohydrolase family protein</fullName>
    </submittedName>
</protein>
<dbReference type="AlphaFoldDB" id="A0A6G1FUU0"/>
<dbReference type="SUPFAM" id="SSF51556">
    <property type="entry name" value="Metallo-dependent hydrolases"/>
    <property type="match status" value="1"/>
</dbReference>
<dbReference type="InterPro" id="IPR032466">
    <property type="entry name" value="Metal_Hydrolase"/>
</dbReference>
<sequence>MELQTSSSNGTLFINGVFFTSGPRGEDPVFHDYMFIKDGLIESIGAKSDQSIDDIRKKNPSIRDLKGKIVLPGFVDGHIHLLILGQSLQKVDLTGCTNLEEIRTRIKDYAQAHPDKDRILCRGWMHSMTNSEAKATMLDDLDPRPVYIDSKDLHFVWCNTAALKELGADELTAPAGGTIDRDDTGKATGLLGEAATFGIVWPHLANLATMDEKLGALRGAMKTYNEAGYTGMVDMAMDENGWEALLALREADGPLSVSISAYWLIRPDKDPQDQESHAPRVAQVERAIALNKKYNSTTSPDLRIVGIKVICDGIVDACTAGLLEPYSSNGLSTDPVWTPSMLSPVIEKANSAGLQCALHAIGDATVRMAIDAIGTHIEPEKRPRIEHLELTSPGDAELLHKYGITASIQPVHSDPSICQAWPKLLGPHRLERAFAYREMQDKGATLALGSDSPTAPHAPLHNLYVATTRKSAKNPEGNYPPINRQEALELSQAISGATRGAAYSCFDDLRTGSLEAGLRADFVIVDMEHNPEKLLAAKVQQTWYGGRKVFDDGT</sequence>
<dbReference type="GeneID" id="54420703"/>
<dbReference type="EMBL" id="ML975172">
    <property type="protein sequence ID" value="KAF1809523.1"/>
    <property type="molecule type" value="Genomic_DNA"/>
</dbReference>
<evidence type="ECO:0000313" key="3">
    <source>
        <dbReference type="Proteomes" id="UP000504638"/>
    </source>
</evidence>
<dbReference type="InterPro" id="IPR013108">
    <property type="entry name" value="Amidohydro_3"/>
</dbReference>
<organism evidence="2">
    <name type="scientific">Eremomyces bilateralis CBS 781.70</name>
    <dbReference type="NCBI Taxonomy" id="1392243"/>
    <lineage>
        <taxon>Eukaryota</taxon>
        <taxon>Fungi</taxon>
        <taxon>Dikarya</taxon>
        <taxon>Ascomycota</taxon>
        <taxon>Pezizomycotina</taxon>
        <taxon>Dothideomycetes</taxon>
        <taxon>Dothideomycetes incertae sedis</taxon>
        <taxon>Eremomycetales</taxon>
        <taxon>Eremomycetaceae</taxon>
        <taxon>Eremomyces</taxon>
    </lineage>
</organism>
<dbReference type="OrthoDB" id="3501663at2759"/>
<dbReference type="RefSeq" id="XP_033531154.1">
    <property type="nucleotide sequence ID" value="XM_033680133.1"/>
</dbReference>
<name>A0A6G1FUU0_9PEZI</name>
<dbReference type="SUPFAM" id="SSF51338">
    <property type="entry name" value="Composite domain of metallo-dependent hydrolases"/>
    <property type="match status" value="1"/>
</dbReference>
<dbReference type="PANTHER" id="PTHR22642:SF20">
    <property type="entry name" value="AMIDOHYDROLASE 3 DOMAIN-CONTAINING PROTEIN"/>
    <property type="match status" value="1"/>
</dbReference>
<gene>
    <name evidence="2 4" type="ORF">P152DRAFT_461473</name>
</gene>
<dbReference type="Gene3D" id="2.30.40.10">
    <property type="entry name" value="Urease, subunit C, domain 1"/>
    <property type="match status" value="1"/>
</dbReference>
<proteinExistence type="predicted"/>
<dbReference type="Gene3D" id="3.10.310.70">
    <property type="match status" value="1"/>
</dbReference>
<dbReference type="InterPro" id="IPR033932">
    <property type="entry name" value="YtcJ-like"/>
</dbReference>
<reference evidence="4" key="2">
    <citation type="submission" date="2020-04" db="EMBL/GenBank/DDBJ databases">
        <authorList>
            <consortium name="NCBI Genome Project"/>
        </authorList>
    </citation>
    <scope>NUCLEOTIDE SEQUENCE</scope>
    <source>
        <strain evidence="4">CBS 781.70</strain>
    </source>
</reference>
<keyword evidence="3" id="KW-1185">Reference proteome</keyword>
<dbReference type="GO" id="GO:0016810">
    <property type="term" value="F:hydrolase activity, acting on carbon-nitrogen (but not peptide) bonds"/>
    <property type="evidence" value="ECO:0007669"/>
    <property type="project" value="InterPro"/>
</dbReference>
<dbReference type="PANTHER" id="PTHR22642">
    <property type="entry name" value="IMIDAZOLONEPROPIONASE"/>
    <property type="match status" value="1"/>
</dbReference>
<evidence type="ECO:0000313" key="4">
    <source>
        <dbReference type="RefSeq" id="XP_033531154.1"/>
    </source>
</evidence>
<reference evidence="2 4" key="1">
    <citation type="submission" date="2020-01" db="EMBL/GenBank/DDBJ databases">
        <authorList>
            <consortium name="DOE Joint Genome Institute"/>
            <person name="Haridas S."/>
            <person name="Albert R."/>
            <person name="Binder M."/>
            <person name="Bloem J."/>
            <person name="Labutti K."/>
            <person name="Salamov A."/>
            <person name="Andreopoulos B."/>
            <person name="Baker S.E."/>
            <person name="Barry K."/>
            <person name="Bills G."/>
            <person name="Bluhm B.H."/>
            <person name="Cannon C."/>
            <person name="Castanera R."/>
            <person name="Culley D.E."/>
            <person name="Daum C."/>
            <person name="Ezra D."/>
            <person name="Gonzalez J.B."/>
            <person name="Henrissat B."/>
            <person name="Kuo A."/>
            <person name="Liang C."/>
            <person name="Lipzen A."/>
            <person name="Lutzoni F."/>
            <person name="Magnuson J."/>
            <person name="Mondo S."/>
            <person name="Nolan M."/>
            <person name="Ohm R."/>
            <person name="Pangilinan J."/>
            <person name="Park H.-J."/>
            <person name="Ramirez L."/>
            <person name="Alfaro M."/>
            <person name="Sun H."/>
            <person name="Tritt A."/>
            <person name="Yoshinaga Y."/>
            <person name="Zwiers L.-H."/>
            <person name="Turgeon B.G."/>
            <person name="Goodwin S.B."/>
            <person name="Spatafora J.W."/>
            <person name="Crous P.W."/>
            <person name="Grigoriev I.V."/>
        </authorList>
    </citation>
    <scope>NUCLEOTIDE SEQUENCE</scope>
    <source>
        <strain evidence="2 4">CBS 781.70</strain>
    </source>
</reference>
<dbReference type="CDD" id="cd01300">
    <property type="entry name" value="YtcJ_like"/>
    <property type="match status" value="1"/>
</dbReference>
<accession>A0A6G1FUU0</accession>
<evidence type="ECO:0000259" key="1">
    <source>
        <dbReference type="Pfam" id="PF07969"/>
    </source>
</evidence>
<evidence type="ECO:0000313" key="2">
    <source>
        <dbReference type="EMBL" id="KAF1809523.1"/>
    </source>
</evidence>